<evidence type="ECO:0000313" key="9">
    <source>
        <dbReference type="Proteomes" id="UP000239471"/>
    </source>
</evidence>
<dbReference type="RefSeq" id="WP_242980509.1">
    <property type="nucleotide sequence ID" value="NZ_PVXQ01000002.1"/>
</dbReference>
<keyword evidence="3 6" id="KW-0812">Transmembrane</keyword>
<dbReference type="GO" id="GO:0005886">
    <property type="term" value="C:plasma membrane"/>
    <property type="evidence" value="ECO:0007669"/>
    <property type="project" value="TreeGrafter"/>
</dbReference>
<evidence type="ECO:0000256" key="3">
    <source>
        <dbReference type="ARBA" id="ARBA00022692"/>
    </source>
</evidence>
<feature type="transmembrane region" description="Helical" evidence="6">
    <location>
        <begin position="78"/>
        <end position="97"/>
    </location>
</feature>
<dbReference type="SUPFAM" id="SSF161111">
    <property type="entry name" value="Cation efflux protein transmembrane domain-like"/>
    <property type="match status" value="1"/>
</dbReference>
<dbReference type="AlphaFoldDB" id="A0A2T0BKK0"/>
<feature type="transmembrane region" description="Helical" evidence="6">
    <location>
        <begin position="7"/>
        <end position="28"/>
    </location>
</feature>
<dbReference type="EMBL" id="PVXQ01000002">
    <property type="protein sequence ID" value="PRR84387.1"/>
    <property type="molecule type" value="Genomic_DNA"/>
</dbReference>
<dbReference type="InterPro" id="IPR058533">
    <property type="entry name" value="Cation_efflux_TM"/>
</dbReference>
<dbReference type="Gene3D" id="1.20.1510.10">
    <property type="entry name" value="Cation efflux protein transmembrane domain"/>
    <property type="match status" value="1"/>
</dbReference>
<reference evidence="8 9" key="1">
    <citation type="submission" date="2018-03" db="EMBL/GenBank/DDBJ databases">
        <title>Genome sequence of Clostridium vincentii DSM 10228.</title>
        <authorList>
            <person name="Poehlein A."/>
            <person name="Daniel R."/>
        </authorList>
    </citation>
    <scope>NUCLEOTIDE SEQUENCE [LARGE SCALE GENOMIC DNA]</scope>
    <source>
        <strain evidence="8 9">DSM 10228</strain>
    </source>
</reference>
<dbReference type="PANTHER" id="PTHR43840:SF15">
    <property type="entry name" value="MITOCHONDRIAL METAL TRANSPORTER 1-RELATED"/>
    <property type="match status" value="1"/>
</dbReference>
<evidence type="ECO:0000256" key="4">
    <source>
        <dbReference type="ARBA" id="ARBA00022989"/>
    </source>
</evidence>
<dbReference type="GO" id="GO:0006882">
    <property type="term" value="P:intracellular zinc ion homeostasis"/>
    <property type="evidence" value="ECO:0007669"/>
    <property type="project" value="TreeGrafter"/>
</dbReference>
<keyword evidence="4 6" id="KW-1133">Transmembrane helix</keyword>
<feature type="transmembrane region" description="Helical" evidence="6">
    <location>
        <begin position="109"/>
        <end position="129"/>
    </location>
</feature>
<dbReference type="GO" id="GO:0015341">
    <property type="term" value="F:zinc efflux antiporter activity"/>
    <property type="evidence" value="ECO:0007669"/>
    <property type="project" value="TreeGrafter"/>
</dbReference>
<feature type="domain" description="Cation efflux protein transmembrane" evidence="7">
    <location>
        <begin position="9"/>
        <end position="208"/>
    </location>
</feature>
<dbReference type="InterPro" id="IPR050291">
    <property type="entry name" value="CDF_Transporter"/>
</dbReference>
<feature type="transmembrane region" description="Helical" evidence="6">
    <location>
        <begin position="149"/>
        <end position="174"/>
    </location>
</feature>
<evidence type="ECO:0000256" key="6">
    <source>
        <dbReference type="SAM" id="Phobius"/>
    </source>
</evidence>
<evidence type="ECO:0000256" key="1">
    <source>
        <dbReference type="ARBA" id="ARBA00004141"/>
    </source>
</evidence>
<organism evidence="8 9">
    <name type="scientific">Clostridium vincentii</name>
    <dbReference type="NCBI Taxonomy" id="52704"/>
    <lineage>
        <taxon>Bacteria</taxon>
        <taxon>Bacillati</taxon>
        <taxon>Bacillota</taxon>
        <taxon>Clostridia</taxon>
        <taxon>Eubacteriales</taxon>
        <taxon>Clostridiaceae</taxon>
        <taxon>Clostridium</taxon>
    </lineage>
</organism>
<dbReference type="GO" id="GO:0015086">
    <property type="term" value="F:cadmium ion transmembrane transporter activity"/>
    <property type="evidence" value="ECO:0007669"/>
    <property type="project" value="TreeGrafter"/>
</dbReference>
<evidence type="ECO:0000256" key="5">
    <source>
        <dbReference type="ARBA" id="ARBA00023136"/>
    </source>
</evidence>
<keyword evidence="2" id="KW-0813">Transport</keyword>
<name>A0A2T0BKK0_9CLOT</name>
<sequence>MKTEKNVLMLSAAGGLFFAVLGLTWGIIIQSSMIMFDGLYSLISLFISILAICISNFIQKKDFEKFPFGKGIIEPITVAFQSIVLFVMCSLSLLNGIKELVSGGNSINTGLALGYSIISSIGCTFVYLLMKKKGKRLSSDIIRAESNQWLMDTILSVAVFAGFIISVILGLTSFAYLTRYVDSLMVIITSAVFIKLPVKTLIRSFKEIVNSTASKEINDKIYTIVKNIEDEYKFENSVTRVSKIGRELRIEIDFVFNSNSILNELEEMDKVREQVSTNMKGIKLEKWLNVNFTGDRKWAV</sequence>
<dbReference type="Proteomes" id="UP000239471">
    <property type="component" value="Unassembled WGS sequence"/>
</dbReference>
<evidence type="ECO:0000259" key="7">
    <source>
        <dbReference type="Pfam" id="PF01545"/>
    </source>
</evidence>
<keyword evidence="9" id="KW-1185">Reference proteome</keyword>
<feature type="transmembrane region" description="Helical" evidence="6">
    <location>
        <begin position="40"/>
        <end position="58"/>
    </location>
</feature>
<dbReference type="GO" id="GO:0015093">
    <property type="term" value="F:ferrous iron transmembrane transporter activity"/>
    <property type="evidence" value="ECO:0007669"/>
    <property type="project" value="TreeGrafter"/>
</dbReference>
<evidence type="ECO:0000313" key="8">
    <source>
        <dbReference type="EMBL" id="PRR84387.1"/>
    </source>
</evidence>
<comment type="caution">
    <text evidence="8">The sequence shown here is derived from an EMBL/GenBank/DDBJ whole genome shotgun (WGS) entry which is preliminary data.</text>
</comment>
<dbReference type="PANTHER" id="PTHR43840">
    <property type="entry name" value="MITOCHONDRIAL METAL TRANSPORTER 1-RELATED"/>
    <property type="match status" value="1"/>
</dbReference>
<comment type="subcellular location">
    <subcellularLocation>
        <location evidence="1">Membrane</location>
        <topology evidence="1">Multi-pass membrane protein</topology>
    </subcellularLocation>
</comment>
<protein>
    <submittedName>
        <fullName evidence="8">Cation efflux family protein</fullName>
    </submittedName>
</protein>
<dbReference type="Pfam" id="PF01545">
    <property type="entry name" value="Cation_efflux"/>
    <property type="match status" value="1"/>
</dbReference>
<dbReference type="InterPro" id="IPR027469">
    <property type="entry name" value="Cation_efflux_TMD_sf"/>
</dbReference>
<gene>
    <name evidence="8" type="ORF">CLVI_03130</name>
</gene>
<proteinExistence type="predicted"/>
<accession>A0A2T0BKK0</accession>
<evidence type="ECO:0000256" key="2">
    <source>
        <dbReference type="ARBA" id="ARBA00022448"/>
    </source>
</evidence>
<keyword evidence="5 6" id="KW-0472">Membrane</keyword>